<accession>A0A9N9EXN1</accession>
<dbReference type="InterPro" id="IPR036691">
    <property type="entry name" value="Endo/exonu/phosph_ase_sf"/>
</dbReference>
<sequence>MPPKPKNKKDDDYVPASDKEAEVGESKDDPSTSVPTEESKLTAKKKKKLRQRKGDKEYKPSNSEGTDSEEPEGEQSSRHHSPSSSSSSDDSGSSGSSSRSPSPGGSKEKKGTHSKSRKRRRARRQKTFKFSTSLGNVHKNKVIIPKIIVRNPTKKSAKGKKKEKLDKEKLAPPTPVKKNRKKGKEQATGDDDLSAELDELLASFPPPSSSRPSVFNKNVAMIGALNIQAFGTKKSSNHILMRIITDILRYYDIILCQEIRASDEIIQQLANEVSTPATPYDYVASRPIGRNSYQERYVFLYRKNEWKVLEAYVVDDDKLGDKFMREPYVARFQHLKKSNVRITLVGCHTQPEKAYEEIKALVSEVYVDVKKKLVRDIVQEKRQLEKGPEKKEKRFAGLRSFFSQYCCCCFGSNSPNSTRDFTEEASQMGLSKDGTTNEPIVTLGDLNAAGSYLNKTQRTEIDNILKEHNLMWGIQHNRDTTVSDGSDAAYDRFIFEVANERKWIGQTGIWRFDEGWTKGKADTAIIKKAAKRQNQMYLLLP</sequence>
<dbReference type="Gene3D" id="3.60.10.10">
    <property type="entry name" value="Endonuclease/exonuclease/phosphatase"/>
    <property type="match status" value="1"/>
</dbReference>
<keyword evidence="2" id="KW-0378">Hydrolase</keyword>
<feature type="compositionally biased region" description="Basic residues" evidence="3">
    <location>
        <begin position="152"/>
        <end position="162"/>
    </location>
</feature>
<keyword evidence="5" id="KW-1185">Reference proteome</keyword>
<dbReference type="SUPFAM" id="SSF56219">
    <property type="entry name" value="DNase I-like"/>
    <property type="match status" value="1"/>
</dbReference>
<feature type="compositionally biased region" description="Basic residues" evidence="3">
    <location>
        <begin position="42"/>
        <end position="51"/>
    </location>
</feature>
<dbReference type="OrthoDB" id="10061407at2759"/>
<dbReference type="GO" id="GO:0005634">
    <property type="term" value="C:nucleus"/>
    <property type="evidence" value="ECO:0007669"/>
    <property type="project" value="TreeGrafter"/>
</dbReference>
<dbReference type="PRINTS" id="PR00130">
    <property type="entry name" value="DNASEI"/>
</dbReference>
<comment type="caution">
    <text evidence="4">The sequence shown here is derived from an EMBL/GenBank/DDBJ whole genome shotgun (WGS) entry which is preliminary data.</text>
</comment>
<feature type="compositionally biased region" description="Basic residues" evidence="3">
    <location>
        <begin position="112"/>
        <end position="127"/>
    </location>
</feature>
<evidence type="ECO:0000256" key="2">
    <source>
        <dbReference type="ARBA" id="ARBA00022801"/>
    </source>
</evidence>
<protein>
    <submittedName>
        <fullName evidence="4">15506_t:CDS:1</fullName>
    </submittedName>
</protein>
<evidence type="ECO:0000313" key="5">
    <source>
        <dbReference type="Proteomes" id="UP000789570"/>
    </source>
</evidence>
<dbReference type="PANTHER" id="PTHR11371">
    <property type="entry name" value="DEOXYRIBONUCLEASE"/>
    <property type="match status" value="1"/>
</dbReference>
<feature type="compositionally biased region" description="Basic and acidic residues" evidence="3">
    <location>
        <begin position="8"/>
        <end position="30"/>
    </location>
</feature>
<dbReference type="InterPro" id="IPR016202">
    <property type="entry name" value="DNase_I"/>
</dbReference>
<dbReference type="AlphaFoldDB" id="A0A9N9EXN1"/>
<gene>
    <name evidence="4" type="ORF">FCALED_LOCUS3552</name>
</gene>
<evidence type="ECO:0000256" key="1">
    <source>
        <dbReference type="ARBA" id="ARBA00022722"/>
    </source>
</evidence>
<dbReference type="GO" id="GO:0006308">
    <property type="term" value="P:DNA catabolic process"/>
    <property type="evidence" value="ECO:0007669"/>
    <property type="project" value="InterPro"/>
</dbReference>
<dbReference type="GO" id="GO:0003677">
    <property type="term" value="F:DNA binding"/>
    <property type="evidence" value="ECO:0007669"/>
    <property type="project" value="TreeGrafter"/>
</dbReference>
<feature type="compositionally biased region" description="Low complexity" evidence="3">
    <location>
        <begin position="82"/>
        <end position="105"/>
    </location>
</feature>
<name>A0A9N9EXN1_9GLOM</name>
<feature type="region of interest" description="Disordered" evidence="3">
    <location>
        <begin position="1"/>
        <end position="190"/>
    </location>
</feature>
<dbReference type="PANTHER" id="PTHR11371:SF31">
    <property type="entry name" value="EXTRACELLULAR NUCLEASE"/>
    <property type="match status" value="1"/>
</dbReference>
<reference evidence="4" key="1">
    <citation type="submission" date="2021-06" db="EMBL/GenBank/DDBJ databases">
        <authorList>
            <person name="Kallberg Y."/>
            <person name="Tangrot J."/>
            <person name="Rosling A."/>
        </authorList>
    </citation>
    <scope>NUCLEOTIDE SEQUENCE</scope>
    <source>
        <strain evidence="4">UK204</strain>
    </source>
</reference>
<organism evidence="4 5">
    <name type="scientific">Funneliformis caledonium</name>
    <dbReference type="NCBI Taxonomy" id="1117310"/>
    <lineage>
        <taxon>Eukaryota</taxon>
        <taxon>Fungi</taxon>
        <taxon>Fungi incertae sedis</taxon>
        <taxon>Mucoromycota</taxon>
        <taxon>Glomeromycotina</taxon>
        <taxon>Glomeromycetes</taxon>
        <taxon>Glomerales</taxon>
        <taxon>Glomeraceae</taxon>
        <taxon>Funneliformis</taxon>
    </lineage>
</organism>
<proteinExistence type="predicted"/>
<keyword evidence="1" id="KW-0540">Nuclease</keyword>
<evidence type="ECO:0000313" key="4">
    <source>
        <dbReference type="EMBL" id="CAG8497902.1"/>
    </source>
</evidence>
<evidence type="ECO:0000256" key="3">
    <source>
        <dbReference type="SAM" id="MobiDB-lite"/>
    </source>
</evidence>
<dbReference type="EMBL" id="CAJVPQ010000627">
    <property type="protein sequence ID" value="CAG8497902.1"/>
    <property type="molecule type" value="Genomic_DNA"/>
</dbReference>
<dbReference type="SMART" id="SM00476">
    <property type="entry name" value="DNaseIc"/>
    <property type="match status" value="1"/>
</dbReference>
<dbReference type="Proteomes" id="UP000789570">
    <property type="component" value="Unassembled WGS sequence"/>
</dbReference>
<dbReference type="GO" id="GO:0004530">
    <property type="term" value="F:deoxyribonuclease I activity"/>
    <property type="evidence" value="ECO:0007669"/>
    <property type="project" value="TreeGrafter"/>
</dbReference>